<gene>
    <name evidence="1" type="ORF">RAH46_21580</name>
</gene>
<reference evidence="1 2" key="1">
    <citation type="submission" date="2023-08" db="EMBL/GenBank/DDBJ databases">
        <title>Complete Genome Sequence of Pseudomonas entomophila TVIN A01.</title>
        <authorList>
            <person name="Shelke T."/>
            <person name="Mahar N.S."/>
            <person name="Gupta I."/>
            <person name="Gupta V."/>
        </authorList>
    </citation>
    <scope>NUCLEOTIDE SEQUENCE [LARGE SCALE GENOMIC DNA]</scope>
    <source>
        <strain evidence="1 2">TVIN-A01</strain>
    </source>
</reference>
<protein>
    <submittedName>
        <fullName evidence="1">Uncharacterized protein</fullName>
    </submittedName>
</protein>
<sequence length="201" mass="23478">MELFELVDVFLRDGCVEKPEFLGISDFSPETLENAGYYLTGETCDFHSYENYIDIFHKKNPLWILHKQYFNKKLPIGNAFEIGPRARLTTLIKNLPASRSLKFFFDETRKEGAMMIDDYYVIRFNETCSRGAYLIETLESSLDKSGEYERLAIRMVVSTLTESDMYSPLNRKDAPKPYRKLKIALCKRSQVTPESEHQEIR</sequence>
<keyword evidence="2" id="KW-1185">Reference proteome</keyword>
<evidence type="ECO:0000313" key="1">
    <source>
        <dbReference type="EMBL" id="WMW04893.1"/>
    </source>
</evidence>
<organism evidence="1 2">
    <name type="scientific">Pseudomonas entomophila</name>
    <dbReference type="NCBI Taxonomy" id="312306"/>
    <lineage>
        <taxon>Bacteria</taxon>
        <taxon>Pseudomonadati</taxon>
        <taxon>Pseudomonadota</taxon>
        <taxon>Gammaproteobacteria</taxon>
        <taxon>Pseudomonadales</taxon>
        <taxon>Pseudomonadaceae</taxon>
        <taxon>Pseudomonas</taxon>
    </lineage>
</organism>
<dbReference type="EMBL" id="CP132921">
    <property type="protein sequence ID" value="WMW04893.1"/>
    <property type="molecule type" value="Genomic_DNA"/>
</dbReference>
<name>A0ABY9QMS3_9PSED</name>
<dbReference type="Proteomes" id="UP001183127">
    <property type="component" value="Chromosome"/>
</dbReference>
<proteinExistence type="predicted"/>
<dbReference type="GeneID" id="51821204"/>
<dbReference type="RefSeq" id="WP_011532709.1">
    <property type="nucleotide sequence ID" value="NZ_CP132921.1"/>
</dbReference>
<evidence type="ECO:0000313" key="2">
    <source>
        <dbReference type="Proteomes" id="UP001183127"/>
    </source>
</evidence>
<accession>A0ABY9QMS3</accession>